<feature type="chain" id="PRO_5005856877" evidence="4">
    <location>
        <begin position="20"/>
        <end position="792"/>
    </location>
</feature>
<evidence type="ECO:0000259" key="5">
    <source>
        <dbReference type="PROSITE" id="PS51767"/>
    </source>
</evidence>
<feature type="region of interest" description="Disordered" evidence="3">
    <location>
        <begin position="511"/>
        <end position="554"/>
    </location>
</feature>
<feature type="compositionally biased region" description="Low complexity" evidence="3">
    <location>
        <begin position="410"/>
        <end position="498"/>
    </location>
</feature>
<evidence type="ECO:0000313" key="7">
    <source>
        <dbReference type="Proteomes" id="UP000038010"/>
    </source>
</evidence>
<dbReference type="GO" id="GO:0006508">
    <property type="term" value="P:proteolysis"/>
    <property type="evidence" value="ECO:0007669"/>
    <property type="project" value="InterPro"/>
</dbReference>
<dbReference type="InterPro" id="IPR033121">
    <property type="entry name" value="PEPTIDASE_A1"/>
</dbReference>
<organism evidence="6 7">
    <name type="scientific">Cyphellophora attinorum</name>
    <dbReference type="NCBI Taxonomy" id="1664694"/>
    <lineage>
        <taxon>Eukaryota</taxon>
        <taxon>Fungi</taxon>
        <taxon>Dikarya</taxon>
        <taxon>Ascomycota</taxon>
        <taxon>Pezizomycotina</taxon>
        <taxon>Eurotiomycetes</taxon>
        <taxon>Chaetothyriomycetidae</taxon>
        <taxon>Chaetothyriales</taxon>
        <taxon>Cyphellophoraceae</taxon>
        <taxon>Cyphellophora</taxon>
    </lineage>
</organism>
<feature type="region of interest" description="Disordered" evidence="3">
    <location>
        <begin position="402"/>
        <end position="498"/>
    </location>
</feature>
<reference evidence="6 7" key="1">
    <citation type="submission" date="2015-06" db="EMBL/GenBank/DDBJ databases">
        <title>Draft genome of the ant-associated black yeast Phialophora attae CBS 131958.</title>
        <authorList>
            <person name="Moreno L.F."/>
            <person name="Stielow B.J."/>
            <person name="de Hoog S."/>
            <person name="Vicente V.A."/>
            <person name="Weiss V.A."/>
            <person name="de Vries M."/>
            <person name="Cruz L.M."/>
            <person name="Souza E.M."/>
        </authorList>
    </citation>
    <scope>NUCLEOTIDE SEQUENCE [LARGE SCALE GENOMIC DNA]</scope>
    <source>
        <strain evidence="6 7">CBS 131958</strain>
    </source>
</reference>
<keyword evidence="7" id="KW-1185">Reference proteome</keyword>
<dbReference type="Pfam" id="PF00026">
    <property type="entry name" value="Asp"/>
    <property type="match status" value="1"/>
</dbReference>
<dbReference type="PRINTS" id="PR00792">
    <property type="entry name" value="PEPSIN"/>
</dbReference>
<feature type="active site" evidence="2">
    <location>
        <position position="270"/>
    </location>
</feature>
<proteinExistence type="inferred from homology"/>
<evidence type="ECO:0000256" key="3">
    <source>
        <dbReference type="SAM" id="MobiDB-lite"/>
    </source>
</evidence>
<dbReference type="VEuPathDB" id="FungiDB:AB675_2299"/>
<dbReference type="RefSeq" id="XP_018005001.1">
    <property type="nucleotide sequence ID" value="XM_018142258.1"/>
</dbReference>
<feature type="domain" description="Peptidase A1" evidence="5">
    <location>
        <begin position="56"/>
        <end position="380"/>
    </location>
</feature>
<dbReference type="SUPFAM" id="SSF50630">
    <property type="entry name" value="Acid proteases"/>
    <property type="match status" value="1"/>
</dbReference>
<dbReference type="PROSITE" id="PS51767">
    <property type="entry name" value="PEPTIDASE_A1"/>
    <property type="match status" value="1"/>
</dbReference>
<evidence type="ECO:0000256" key="4">
    <source>
        <dbReference type="SAM" id="SignalP"/>
    </source>
</evidence>
<dbReference type="GeneID" id="28734138"/>
<dbReference type="Gene3D" id="2.40.70.10">
    <property type="entry name" value="Acid Proteases"/>
    <property type="match status" value="2"/>
</dbReference>
<evidence type="ECO:0000256" key="2">
    <source>
        <dbReference type="PIRSR" id="PIRSR601461-1"/>
    </source>
</evidence>
<dbReference type="PANTHER" id="PTHR47966">
    <property type="entry name" value="BETA-SITE APP-CLEAVING ENZYME, ISOFORM A-RELATED"/>
    <property type="match status" value="1"/>
</dbReference>
<comment type="caution">
    <text evidence="6">The sequence shown here is derived from an EMBL/GenBank/DDBJ whole genome shotgun (WGS) entry which is preliminary data.</text>
</comment>
<dbReference type="STRING" id="1664694.A0A0N0NRF6"/>
<accession>A0A0N0NRF6</accession>
<dbReference type="PANTHER" id="PTHR47966:SF65">
    <property type="entry name" value="ASPARTIC-TYPE ENDOPEPTIDASE"/>
    <property type="match status" value="1"/>
</dbReference>
<evidence type="ECO:0000313" key="6">
    <source>
        <dbReference type="EMBL" id="KPI45038.1"/>
    </source>
</evidence>
<dbReference type="AlphaFoldDB" id="A0A0N0NRF6"/>
<dbReference type="InterPro" id="IPR021109">
    <property type="entry name" value="Peptidase_aspartic_dom_sf"/>
</dbReference>
<feature type="signal peptide" evidence="4">
    <location>
        <begin position="1"/>
        <end position="19"/>
    </location>
</feature>
<dbReference type="GO" id="GO:0004190">
    <property type="term" value="F:aspartic-type endopeptidase activity"/>
    <property type="evidence" value="ECO:0007669"/>
    <property type="project" value="InterPro"/>
</dbReference>
<sequence length="792" mass="80605">MPSTLLLLKSLALASLVDALPKKRDSKTVHLDVFQADKAVNGKTVDAPFTVSSSIYYVEVTLGTPPQTIYSQLDTGSSNLVVYPPRLALAKCTFSQAVCDSSTYTDTASSTYVNLTIPYSSSYGDGSGGSGFLATDTLNFEGAVINAFEFVDQTVSNTLGNSVFGTGYASNEGVNPQYNNLPLRLTADGYINSPVFSLWLNSLRSSNPGSMLYGGIDNQKYCGSLTTLPIQQTNGGYTEFTVALGSIVAQGPNGNSQNIDIGSNTLALLDSGTNSISVSQTAYNEILALYNASPAQGNGFPQVACSLGNSGLTMSFGFGGGLVIPVPLDQIVAAPQNNDQQTCDFFVSTQPAGAEFILGSSFLSAAYVVYDIGNNEIHMAPAIFNPTSSNVITVGSGPNAVPSVAGPACSSSSTTTTTTTTTTTSATSTMTSSTTTTSSSAATTTTTGSSSSTTTSTSSRSTSTGSTTAASTTTSKSSSVSASTTGKSSASTTTTAMSSASTSTATTSTWSTTSASVSGTSSSWSDWDGKTKSSSTTSKTVSPATSSSTSMMSTSSGYTWADYTTTASTTSSTTKPVKGTTTSTTTSDAMVWPDWSSASVSGTSSSTKSHHHKSKTVSVATSSSTSSSAVTWSAWDGYTMPASSSVTTTPAKATSYWTGAIPATTTPVKATSYWTGAIPAKSSSSMAMSQSWLDNNVDASSTSTWADAVVPTTMTVVPEKPTAVAASSWADTDVDASSTSSVSSSAAWSNMPVAPASATPMPAPVKPYTGGAARFGMSVGVVVVGTVLAMVL</sequence>
<dbReference type="OrthoDB" id="771136at2759"/>
<dbReference type="EMBL" id="LFJN01000002">
    <property type="protein sequence ID" value="KPI45038.1"/>
    <property type="molecule type" value="Genomic_DNA"/>
</dbReference>
<evidence type="ECO:0000256" key="1">
    <source>
        <dbReference type="ARBA" id="ARBA00007447"/>
    </source>
</evidence>
<dbReference type="InterPro" id="IPR001461">
    <property type="entry name" value="Aspartic_peptidase_A1"/>
</dbReference>
<dbReference type="Proteomes" id="UP000038010">
    <property type="component" value="Unassembled WGS sequence"/>
</dbReference>
<name>A0A0N0NRF6_9EURO</name>
<gene>
    <name evidence="6" type="ORF">AB675_2299</name>
</gene>
<protein>
    <submittedName>
        <fullName evidence="6">Putative aspartic-type endopeptidase OPSB</fullName>
    </submittedName>
</protein>
<comment type="similarity">
    <text evidence="1">Belongs to the peptidase A1 family.</text>
</comment>
<feature type="active site" evidence="2">
    <location>
        <position position="74"/>
    </location>
</feature>
<keyword evidence="4" id="KW-0732">Signal</keyword>